<feature type="compositionally biased region" description="Basic and acidic residues" evidence="1">
    <location>
        <begin position="161"/>
        <end position="171"/>
    </location>
</feature>
<evidence type="ECO:0000313" key="4">
    <source>
        <dbReference type="Proteomes" id="UP001596152"/>
    </source>
</evidence>
<dbReference type="InterPro" id="IPR025961">
    <property type="entry name" value="Metal_resist"/>
</dbReference>
<feature type="region of interest" description="Disordered" evidence="1">
    <location>
        <begin position="148"/>
        <end position="171"/>
    </location>
</feature>
<dbReference type="Pfam" id="PF13801">
    <property type="entry name" value="Metal_resist"/>
    <property type="match status" value="1"/>
</dbReference>
<feature type="signal peptide" evidence="2">
    <location>
        <begin position="1"/>
        <end position="24"/>
    </location>
</feature>
<keyword evidence="4" id="KW-1185">Reference proteome</keyword>
<evidence type="ECO:0000313" key="3">
    <source>
        <dbReference type="EMBL" id="MFC5346020.1"/>
    </source>
</evidence>
<sequence length="171" mass="18273">MKSRTLIIVLGAALAVSVAVNLFAATAAWTALSGQQRIEQRMDGKGPDDQRPSTHELLESLTPETRDRVRQALRAAGLAARPDFQQARELRRQAVAAAAVEPYDQARVAELLSQSRAAERSGRERLEAEALTILGALTPPERAIFSRILNSKRGGGGGGGGDHRPSGDAQK</sequence>
<dbReference type="Proteomes" id="UP001596152">
    <property type="component" value="Unassembled WGS sequence"/>
</dbReference>
<name>A0ABW0FW77_9CAUL</name>
<accession>A0ABW0FW77</accession>
<keyword evidence="2" id="KW-0732">Signal</keyword>
<comment type="caution">
    <text evidence="3">The sequence shown here is derived from an EMBL/GenBank/DDBJ whole genome shotgun (WGS) entry which is preliminary data.</text>
</comment>
<organism evidence="3 4">
    <name type="scientific">Brevundimonas staleyi</name>
    <dbReference type="NCBI Taxonomy" id="74326"/>
    <lineage>
        <taxon>Bacteria</taxon>
        <taxon>Pseudomonadati</taxon>
        <taxon>Pseudomonadota</taxon>
        <taxon>Alphaproteobacteria</taxon>
        <taxon>Caulobacterales</taxon>
        <taxon>Caulobacteraceae</taxon>
        <taxon>Brevundimonas</taxon>
    </lineage>
</organism>
<gene>
    <name evidence="3" type="ORF">ACFPIE_19055</name>
</gene>
<evidence type="ECO:0000256" key="1">
    <source>
        <dbReference type="SAM" id="MobiDB-lite"/>
    </source>
</evidence>
<feature type="chain" id="PRO_5045810257" evidence="2">
    <location>
        <begin position="25"/>
        <end position="171"/>
    </location>
</feature>
<dbReference type="EMBL" id="JBHSLF010000055">
    <property type="protein sequence ID" value="MFC5346020.1"/>
    <property type="molecule type" value="Genomic_DNA"/>
</dbReference>
<proteinExistence type="predicted"/>
<reference evidence="4" key="1">
    <citation type="journal article" date="2019" name="Int. J. Syst. Evol. Microbiol.">
        <title>The Global Catalogue of Microorganisms (GCM) 10K type strain sequencing project: providing services to taxonomists for standard genome sequencing and annotation.</title>
        <authorList>
            <consortium name="The Broad Institute Genomics Platform"/>
            <consortium name="The Broad Institute Genome Sequencing Center for Infectious Disease"/>
            <person name="Wu L."/>
            <person name="Ma J."/>
        </authorList>
    </citation>
    <scope>NUCLEOTIDE SEQUENCE [LARGE SCALE GENOMIC DNA]</scope>
    <source>
        <strain evidence="4">JCM 12125</strain>
    </source>
</reference>
<evidence type="ECO:0000256" key="2">
    <source>
        <dbReference type="SAM" id="SignalP"/>
    </source>
</evidence>
<dbReference type="RefSeq" id="WP_374038408.1">
    <property type="nucleotide sequence ID" value="NZ_CP169082.1"/>
</dbReference>
<protein>
    <submittedName>
        <fullName evidence="3">Periplasmic heavy metal sensor</fullName>
    </submittedName>
</protein>